<sequence length="245" mass="28480">MDLVTIKNDYFLKIHKYASNLFGTMCGSKSVFRGLKKHLKKYVAKHRAENQIFDVYEVAQVARSNLLNQMEQTINTFEMSGGIESFDDFSKTVLLRALVSANIGDRFTGGDLFVQRISAREPSMTYNCSVAQTCRDYSHRLGEFNGHFMHRTLFAKEMDPSKGDLDKWQPKKAFLSVASFKKNSVNFERICKFSFTIYFRRIHLFSKHHTMHKMTINLTLYESSPHKSELFKITSNNITRHNFIN</sequence>
<evidence type="ECO:0000313" key="2">
    <source>
        <dbReference type="Proteomes" id="UP000315295"/>
    </source>
</evidence>
<evidence type="ECO:0000313" key="1">
    <source>
        <dbReference type="EMBL" id="TQD89745.1"/>
    </source>
</evidence>
<name>A0A540LTC0_MALBA</name>
<reference evidence="1 2" key="1">
    <citation type="journal article" date="2019" name="G3 (Bethesda)">
        <title>Sequencing of a Wild Apple (Malus baccata) Genome Unravels the Differences Between Cultivated and Wild Apple Species Regarding Disease Resistance and Cold Tolerance.</title>
        <authorList>
            <person name="Chen X."/>
        </authorList>
    </citation>
    <scope>NUCLEOTIDE SEQUENCE [LARGE SCALE GENOMIC DNA]</scope>
    <source>
        <strain evidence="2">cv. Shandingzi</strain>
        <tissue evidence="1">Leaves</tissue>
    </source>
</reference>
<gene>
    <name evidence="1" type="ORF">C1H46_024739</name>
</gene>
<proteinExistence type="predicted"/>
<accession>A0A540LTC0</accession>
<dbReference type="Proteomes" id="UP000315295">
    <property type="component" value="Unassembled WGS sequence"/>
</dbReference>
<dbReference type="AlphaFoldDB" id="A0A540LTC0"/>
<organism evidence="1 2">
    <name type="scientific">Malus baccata</name>
    <name type="common">Siberian crab apple</name>
    <name type="synonym">Pyrus baccata</name>
    <dbReference type="NCBI Taxonomy" id="106549"/>
    <lineage>
        <taxon>Eukaryota</taxon>
        <taxon>Viridiplantae</taxon>
        <taxon>Streptophyta</taxon>
        <taxon>Embryophyta</taxon>
        <taxon>Tracheophyta</taxon>
        <taxon>Spermatophyta</taxon>
        <taxon>Magnoliopsida</taxon>
        <taxon>eudicotyledons</taxon>
        <taxon>Gunneridae</taxon>
        <taxon>Pentapetalae</taxon>
        <taxon>rosids</taxon>
        <taxon>fabids</taxon>
        <taxon>Rosales</taxon>
        <taxon>Rosaceae</taxon>
        <taxon>Amygdaloideae</taxon>
        <taxon>Maleae</taxon>
        <taxon>Malus</taxon>
    </lineage>
</organism>
<protein>
    <submittedName>
        <fullName evidence="1">Uncharacterized protein</fullName>
    </submittedName>
</protein>
<comment type="caution">
    <text evidence="1">The sequence shown here is derived from an EMBL/GenBank/DDBJ whole genome shotgun (WGS) entry which is preliminary data.</text>
</comment>
<keyword evidence="2" id="KW-1185">Reference proteome</keyword>
<dbReference type="EMBL" id="VIEB01000471">
    <property type="protein sequence ID" value="TQD89745.1"/>
    <property type="molecule type" value="Genomic_DNA"/>
</dbReference>